<keyword evidence="2" id="KW-1133">Transmembrane helix</keyword>
<dbReference type="InterPro" id="IPR035992">
    <property type="entry name" value="Ricin_B-like_lectins"/>
</dbReference>
<protein>
    <recommendedName>
        <fullName evidence="3">Ricin B lectin domain-containing protein</fullName>
    </recommendedName>
</protein>
<gene>
    <name evidence="4" type="ORF">CERSUDRAFT_108425</name>
</gene>
<name>M2QL58_CERS8</name>
<dbReference type="HOGENOM" id="CLU_1011944_0_0_1"/>
<evidence type="ECO:0000313" key="5">
    <source>
        <dbReference type="Proteomes" id="UP000016930"/>
    </source>
</evidence>
<feature type="region of interest" description="Disordered" evidence="1">
    <location>
        <begin position="145"/>
        <end position="181"/>
    </location>
</feature>
<feature type="domain" description="Ricin B lectin" evidence="3">
    <location>
        <begin position="8"/>
        <end position="71"/>
    </location>
</feature>
<feature type="transmembrane region" description="Helical" evidence="2">
    <location>
        <begin position="184"/>
        <end position="209"/>
    </location>
</feature>
<dbReference type="EMBL" id="KB445808">
    <property type="protein sequence ID" value="EMD32870.1"/>
    <property type="molecule type" value="Genomic_DNA"/>
</dbReference>
<keyword evidence="2" id="KW-0812">Transmembrane</keyword>
<dbReference type="Pfam" id="PF14200">
    <property type="entry name" value="RicinB_lectin_2"/>
    <property type="match status" value="1"/>
</dbReference>
<accession>M2QL58</accession>
<organism evidence="4 5">
    <name type="scientific">Ceriporiopsis subvermispora (strain B)</name>
    <name type="common">White-rot fungus</name>
    <name type="synonym">Gelatoporia subvermispora</name>
    <dbReference type="NCBI Taxonomy" id="914234"/>
    <lineage>
        <taxon>Eukaryota</taxon>
        <taxon>Fungi</taxon>
        <taxon>Dikarya</taxon>
        <taxon>Basidiomycota</taxon>
        <taxon>Agaricomycotina</taxon>
        <taxon>Agaricomycetes</taxon>
        <taxon>Polyporales</taxon>
        <taxon>Gelatoporiaceae</taxon>
        <taxon>Gelatoporia</taxon>
    </lineage>
</organism>
<evidence type="ECO:0000313" key="4">
    <source>
        <dbReference type="EMBL" id="EMD32870.1"/>
    </source>
</evidence>
<dbReference type="OrthoDB" id="3255849at2759"/>
<dbReference type="InterPro" id="IPR000772">
    <property type="entry name" value="Ricin_B_lectin"/>
</dbReference>
<evidence type="ECO:0000256" key="1">
    <source>
        <dbReference type="SAM" id="MobiDB-lite"/>
    </source>
</evidence>
<proteinExistence type="predicted"/>
<dbReference type="Gene3D" id="2.80.10.50">
    <property type="match status" value="1"/>
</dbReference>
<keyword evidence="2" id="KW-0472">Membrane</keyword>
<dbReference type="Proteomes" id="UP000016930">
    <property type="component" value="Unassembled WGS sequence"/>
</dbReference>
<evidence type="ECO:0000259" key="3">
    <source>
        <dbReference type="Pfam" id="PF14200"/>
    </source>
</evidence>
<dbReference type="AlphaFoldDB" id="M2QL58"/>
<sequence>MSSQVIANGTYFILGAQQGTGTALEFEDGTDGENLTAWQYTGDANQQWKIAGDSTALTFQNVMSSLFISFTSTSSGPQYVTASKQPFQWFAEEIDGTFSFSNAPNFANTWNIDGGGTVDNTPVIVFHGVTPFTINSTASLGIDVPGSPSSSGGGPASSSGVSSSGVPAPSNSTTTSGGGKHTDVGAIVGGTVGGVVGAIVIVLALWGLLKWLKSKGWLCYRQQGNLEKATPSKRMRRTRLLVF</sequence>
<keyword evidence="5" id="KW-1185">Reference proteome</keyword>
<reference evidence="4 5" key="1">
    <citation type="journal article" date="2012" name="Proc. Natl. Acad. Sci. U.S.A.">
        <title>Comparative genomics of Ceriporiopsis subvermispora and Phanerochaete chrysosporium provide insight into selective ligninolysis.</title>
        <authorList>
            <person name="Fernandez-Fueyo E."/>
            <person name="Ruiz-Duenas F.J."/>
            <person name="Ferreira P."/>
            <person name="Floudas D."/>
            <person name="Hibbett D.S."/>
            <person name="Canessa P."/>
            <person name="Larrondo L.F."/>
            <person name="James T.Y."/>
            <person name="Seelenfreund D."/>
            <person name="Lobos S."/>
            <person name="Polanco R."/>
            <person name="Tello M."/>
            <person name="Honda Y."/>
            <person name="Watanabe T."/>
            <person name="Watanabe T."/>
            <person name="Ryu J.S."/>
            <person name="Kubicek C.P."/>
            <person name="Schmoll M."/>
            <person name="Gaskell J."/>
            <person name="Hammel K.E."/>
            <person name="St John F.J."/>
            <person name="Vanden Wymelenberg A."/>
            <person name="Sabat G."/>
            <person name="Splinter BonDurant S."/>
            <person name="Syed K."/>
            <person name="Yadav J.S."/>
            <person name="Doddapaneni H."/>
            <person name="Subramanian V."/>
            <person name="Lavin J.L."/>
            <person name="Oguiza J.A."/>
            <person name="Perez G."/>
            <person name="Pisabarro A.G."/>
            <person name="Ramirez L."/>
            <person name="Santoyo F."/>
            <person name="Master E."/>
            <person name="Coutinho P.M."/>
            <person name="Henrissat B."/>
            <person name="Lombard V."/>
            <person name="Magnuson J.K."/>
            <person name="Kuees U."/>
            <person name="Hori C."/>
            <person name="Igarashi K."/>
            <person name="Samejima M."/>
            <person name="Held B.W."/>
            <person name="Barry K.W."/>
            <person name="LaButti K.M."/>
            <person name="Lapidus A."/>
            <person name="Lindquist E.A."/>
            <person name="Lucas S.M."/>
            <person name="Riley R."/>
            <person name="Salamov A.A."/>
            <person name="Hoffmeister D."/>
            <person name="Schwenk D."/>
            <person name="Hadar Y."/>
            <person name="Yarden O."/>
            <person name="de Vries R.P."/>
            <person name="Wiebenga A."/>
            <person name="Stenlid J."/>
            <person name="Eastwood D."/>
            <person name="Grigoriev I.V."/>
            <person name="Berka R.M."/>
            <person name="Blanchette R.A."/>
            <person name="Kersten P."/>
            <person name="Martinez A.T."/>
            <person name="Vicuna R."/>
            <person name="Cullen D."/>
        </authorList>
    </citation>
    <scope>NUCLEOTIDE SEQUENCE [LARGE SCALE GENOMIC DNA]</scope>
    <source>
        <strain evidence="4 5">B</strain>
    </source>
</reference>
<dbReference type="SUPFAM" id="SSF50370">
    <property type="entry name" value="Ricin B-like lectins"/>
    <property type="match status" value="1"/>
</dbReference>
<evidence type="ECO:0000256" key="2">
    <source>
        <dbReference type="SAM" id="Phobius"/>
    </source>
</evidence>
<feature type="compositionally biased region" description="Low complexity" evidence="1">
    <location>
        <begin position="145"/>
        <end position="170"/>
    </location>
</feature>